<organism evidence="1 2">
    <name type="scientific">Pleurodeles waltl</name>
    <name type="common">Iberian ribbed newt</name>
    <dbReference type="NCBI Taxonomy" id="8319"/>
    <lineage>
        <taxon>Eukaryota</taxon>
        <taxon>Metazoa</taxon>
        <taxon>Chordata</taxon>
        <taxon>Craniata</taxon>
        <taxon>Vertebrata</taxon>
        <taxon>Euteleostomi</taxon>
        <taxon>Amphibia</taxon>
        <taxon>Batrachia</taxon>
        <taxon>Caudata</taxon>
        <taxon>Salamandroidea</taxon>
        <taxon>Salamandridae</taxon>
        <taxon>Pleurodelinae</taxon>
        <taxon>Pleurodeles</taxon>
    </lineage>
</organism>
<reference evidence="1" key="1">
    <citation type="journal article" date="2022" name="bioRxiv">
        <title>Sequencing and chromosome-scale assembly of the giantPleurodeles waltlgenome.</title>
        <authorList>
            <person name="Brown T."/>
            <person name="Elewa A."/>
            <person name="Iarovenko S."/>
            <person name="Subramanian E."/>
            <person name="Araus A.J."/>
            <person name="Petzold A."/>
            <person name="Susuki M."/>
            <person name="Suzuki K.-i.T."/>
            <person name="Hayashi T."/>
            <person name="Toyoda A."/>
            <person name="Oliveira C."/>
            <person name="Osipova E."/>
            <person name="Leigh N.D."/>
            <person name="Simon A."/>
            <person name="Yun M.H."/>
        </authorList>
    </citation>
    <scope>NUCLEOTIDE SEQUENCE</scope>
    <source>
        <strain evidence="1">20211129_DDA</strain>
        <tissue evidence="1">Liver</tissue>
    </source>
</reference>
<proteinExistence type="predicted"/>
<sequence length="80" mass="8747">MVLGCRAGSVVRWSASTAGPERQRARTAAGYSGRSRHSRRLVIALLTHCGDWMGSRKAGRYIIPAGALRWTGPLRLSVLR</sequence>
<evidence type="ECO:0000313" key="2">
    <source>
        <dbReference type="Proteomes" id="UP001066276"/>
    </source>
</evidence>
<name>A0AAV7VYY1_PLEWA</name>
<dbReference type="AlphaFoldDB" id="A0AAV7VYY1"/>
<keyword evidence="2" id="KW-1185">Reference proteome</keyword>
<protein>
    <submittedName>
        <fullName evidence="1">Uncharacterized protein</fullName>
    </submittedName>
</protein>
<dbReference type="EMBL" id="JANPWB010000002">
    <property type="protein sequence ID" value="KAJ1206900.1"/>
    <property type="molecule type" value="Genomic_DNA"/>
</dbReference>
<gene>
    <name evidence="1" type="ORF">NDU88_002293</name>
</gene>
<dbReference type="Proteomes" id="UP001066276">
    <property type="component" value="Chromosome 1_2"/>
</dbReference>
<accession>A0AAV7VYY1</accession>
<evidence type="ECO:0000313" key="1">
    <source>
        <dbReference type="EMBL" id="KAJ1206900.1"/>
    </source>
</evidence>
<comment type="caution">
    <text evidence="1">The sequence shown here is derived from an EMBL/GenBank/DDBJ whole genome shotgun (WGS) entry which is preliminary data.</text>
</comment>